<evidence type="ECO:0000313" key="2">
    <source>
        <dbReference type="EMBL" id="CAD8079422.1"/>
    </source>
</evidence>
<dbReference type="EMBL" id="CAJJDN010000039">
    <property type="protein sequence ID" value="CAD8079422.1"/>
    <property type="molecule type" value="Genomic_DNA"/>
</dbReference>
<comment type="caution">
    <text evidence="2">The sequence shown here is derived from an EMBL/GenBank/DDBJ whole genome shotgun (WGS) entry which is preliminary data.</text>
</comment>
<feature type="compositionally biased region" description="Basic and acidic residues" evidence="1">
    <location>
        <begin position="112"/>
        <end position="136"/>
    </location>
</feature>
<dbReference type="PROSITE" id="PS50896">
    <property type="entry name" value="LISH"/>
    <property type="match status" value="1"/>
</dbReference>
<dbReference type="OrthoDB" id="29072at2759"/>
<protein>
    <recommendedName>
        <fullName evidence="4">LisH domain-containing protein</fullName>
    </recommendedName>
</protein>
<sequence>MLNKIKIDSESRLSEEQKIKDHRKNVIILIQCYLVNCGYIESATKLGSESNLTLNQDNVTDNIDLYMILYQFEQFYEMKIMKPQKNVKKGDGQSNLNSKFWNKQQQQNTQQSKEKDNNYKDAKNEPDFFKQNNDDTNHKDWFDQRVLKGLTNYSDQQLIFKAIFVRKIQM</sequence>
<accession>A0A8S1MK90</accession>
<evidence type="ECO:0000313" key="3">
    <source>
        <dbReference type="Proteomes" id="UP000692954"/>
    </source>
</evidence>
<dbReference type="Proteomes" id="UP000692954">
    <property type="component" value="Unassembled WGS sequence"/>
</dbReference>
<reference evidence="2" key="1">
    <citation type="submission" date="2021-01" db="EMBL/GenBank/DDBJ databases">
        <authorList>
            <consortium name="Genoscope - CEA"/>
            <person name="William W."/>
        </authorList>
    </citation>
    <scope>NUCLEOTIDE SEQUENCE</scope>
</reference>
<dbReference type="InterPro" id="IPR006594">
    <property type="entry name" value="LisH"/>
</dbReference>
<proteinExistence type="predicted"/>
<name>A0A8S1MK90_9CILI</name>
<dbReference type="AlphaFoldDB" id="A0A8S1MK90"/>
<keyword evidence="3" id="KW-1185">Reference proteome</keyword>
<evidence type="ECO:0000256" key="1">
    <source>
        <dbReference type="SAM" id="MobiDB-lite"/>
    </source>
</evidence>
<gene>
    <name evidence="2" type="ORF">PSON_ATCC_30995.1.T0390104</name>
</gene>
<feature type="region of interest" description="Disordered" evidence="1">
    <location>
        <begin position="102"/>
        <end position="136"/>
    </location>
</feature>
<evidence type="ECO:0008006" key="4">
    <source>
        <dbReference type="Google" id="ProtNLM"/>
    </source>
</evidence>
<organism evidence="2 3">
    <name type="scientific">Paramecium sonneborni</name>
    <dbReference type="NCBI Taxonomy" id="65129"/>
    <lineage>
        <taxon>Eukaryota</taxon>
        <taxon>Sar</taxon>
        <taxon>Alveolata</taxon>
        <taxon>Ciliophora</taxon>
        <taxon>Intramacronucleata</taxon>
        <taxon>Oligohymenophorea</taxon>
        <taxon>Peniculida</taxon>
        <taxon>Parameciidae</taxon>
        <taxon>Paramecium</taxon>
    </lineage>
</organism>